<dbReference type="GO" id="GO:0016020">
    <property type="term" value="C:membrane"/>
    <property type="evidence" value="ECO:0007669"/>
    <property type="project" value="UniProtKB-SubCell"/>
</dbReference>
<keyword evidence="2 9" id="KW-0812">Transmembrane</keyword>
<evidence type="ECO:0000313" key="11">
    <source>
        <dbReference type="EMBL" id="DAD28270.1"/>
    </source>
</evidence>
<evidence type="ECO:0000256" key="4">
    <source>
        <dbReference type="ARBA" id="ARBA00022734"/>
    </source>
</evidence>
<keyword evidence="5" id="KW-0547">Nucleotide-binding</keyword>
<evidence type="ECO:0000256" key="8">
    <source>
        <dbReference type="ARBA" id="ARBA00023136"/>
    </source>
</evidence>
<dbReference type="InterPro" id="IPR050528">
    <property type="entry name" value="L-type_Lectin-RKs"/>
</dbReference>
<dbReference type="AlphaFoldDB" id="A0A822Y6Y1"/>
<sequence>MKDQMYVGFSSSSGSFFTSHYVLGWSFNMNGAAKELTLSQLPKLPRVGPKQQSKFLTIGLPIVGLVLMSTVISGILFILSRKRKFAEVMEDWEIDYGPHRFKFKDLYIATRGFSEKELLGMGGCTEAYYPPPKWKLQ</sequence>
<proteinExistence type="predicted"/>
<organism evidence="11 12">
    <name type="scientific">Nelumbo nucifera</name>
    <name type="common">Sacred lotus</name>
    <dbReference type="NCBI Taxonomy" id="4432"/>
    <lineage>
        <taxon>Eukaryota</taxon>
        <taxon>Viridiplantae</taxon>
        <taxon>Streptophyta</taxon>
        <taxon>Embryophyta</taxon>
        <taxon>Tracheophyta</taxon>
        <taxon>Spermatophyta</taxon>
        <taxon>Magnoliopsida</taxon>
        <taxon>Proteales</taxon>
        <taxon>Nelumbonaceae</taxon>
        <taxon>Nelumbo</taxon>
    </lineage>
</organism>
<dbReference type="PANTHER" id="PTHR27007">
    <property type="match status" value="1"/>
</dbReference>
<keyword evidence="8 9" id="KW-0472">Membrane</keyword>
<gene>
    <name evidence="11" type="ORF">HUJ06_029738</name>
</gene>
<evidence type="ECO:0000256" key="1">
    <source>
        <dbReference type="ARBA" id="ARBA00004479"/>
    </source>
</evidence>
<evidence type="ECO:0000256" key="9">
    <source>
        <dbReference type="SAM" id="Phobius"/>
    </source>
</evidence>
<dbReference type="Proteomes" id="UP000607653">
    <property type="component" value="Unassembled WGS sequence"/>
</dbReference>
<evidence type="ECO:0000256" key="6">
    <source>
        <dbReference type="ARBA" id="ARBA00022840"/>
    </source>
</evidence>
<dbReference type="InterPro" id="IPR013320">
    <property type="entry name" value="ConA-like_dom_sf"/>
</dbReference>
<name>A0A822Y6Y1_NELNU</name>
<evidence type="ECO:0000256" key="5">
    <source>
        <dbReference type="ARBA" id="ARBA00022741"/>
    </source>
</evidence>
<keyword evidence="3" id="KW-0732">Signal</keyword>
<evidence type="ECO:0000256" key="7">
    <source>
        <dbReference type="ARBA" id="ARBA00022989"/>
    </source>
</evidence>
<dbReference type="Gene3D" id="2.60.120.200">
    <property type="match status" value="1"/>
</dbReference>
<comment type="caution">
    <text evidence="11">The sequence shown here is derived from an EMBL/GenBank/DDBJ whole genome shotgun (WGS) entry which is preliminary data.</text>
</comment>
<keyword evidence="6" id="KW-0067">ATP-binding</keyword>
<keyword evidence="7 9" id="KW-1133">Transmembrane helix</keyword>
<dbReference type="InterPro" id="IPR001220">
    <property type="entry name" value="Legume_lectin_dom"/>
</dbReference>
<dbReference type="GO" id="GO:0005524">
    <property type="term" value="F:ATP binding"/>
    <property type="evidence" value="ECO:0007669"/>
    <property type="project" value="UniProtKB-KW"/>
</dbReference>
<reference evidence="11 12" key="1">
    <citation type="journal article" date="2020" name="Mol. Biol. Evol.">
        <title>Distinct Expression and Methylation Patterns for Genes with Different Fates following a Single Whole-Genome Duplication in Flowering Plants.</title>
        <authorList>
            <person name="Shi T."/>
            <person name="Rahmani R.S."/>
            <person name="Gugger P.F."/>
            <person name="Wang M."/>
            <person name="Li H."/>
            <person name="Zhang Y."/>
            <person name="Li Z."/>
            <person name="Wang Q."/>
            <person name="Van de Peer Y."/>
            <person name="Marchal K."/>
            <person name="Chen J."/>
        </authorList>
    </citation>
    <scope>NUCLEOTIDE SEQUENCE [LARGE SCALE GENOMIC DNA]</scope>
    <source>
        <tissue evidence="11">Leaf</tissue>
    </source>
</reference>
<comment type="subcellular location">
    <subcellularLocation>
        <location evidence="1">Membrane</location>
        <topology evidence="1">Single-pass type I membrane protein</topology>
    </subcellularLocation>
</comment>
<dbReference type="GO" id="GO:0030246">
    <property type="term" value="F:carbohydrate binding"/>
    <property type="evidence" value="ECO:0007669"/>
    <property type="project" value="UniProtKB-KW"/>
</dbReference>
<dbReference type="Pfam" id="PF00139">
    <property type="entry name" value="Lectin_legB"/>
    <property type="match status" value="1"/>
</dbReference>
<protein>
    <recommendedName>
        <fullName evidence="10">Legume lectin domain-containing protein</fullName>
    </recommendedName>
</protein>
<evidence type="ECO:0000256" key="3">
    <source>
        <dbReference type="ARBA" id="ARBA00022729"/>
    </source>
</evidence>
<evidence type="ECO:0000256" key="2">
    <source>
        <dbReference type="ARBA" id="ARBA00022692"/>
    </source>
</evidence>
<evidence type="ECO:0000259" key="10">
    <source>
        <dbReference type="Pfam" id="PF00139"/>
    </source>
</evidence>
<feature type="domain" description="Legume lectin" evidence="10">
    <location>
        <begin position="2"/>
        <end position="42"/>
    </location>
</feature>
<evidence type="ECO:0000313" key="12">
    <source>
        <dbReference type="Proteomes" id="UP000607653"/>
    </source>
</evidence>
<dbReference type="SUPFAM" id="SSF49899">
    <property type="entry name" value="Concanavalin A-like lectins/glucanases"/>
    <property type="match status" value="1"/>
</dbReference>
<dbReference type="EMBL" id="DUZY01000002">
    <property type="protein sequence ID" value="DAD28270.1"/>
    <property type="molecule type" value="Genomic_DNA"/>
</dbReference>
<keyword evidence="4" id="KW-0430">Lectin</keyword>
<keyword evidence="12" id="KW-1185">Reference proteome</keyword>
<accession>A0A822Y6Y1</accession>
<feature type="transmembrane region" description="Helical" evidence="9">
    <location>
        <begin position="55"/>
        <end position="79"/>
    </location>
</feature>